<feature type="domain" description="Cytochrome b5 heme-binding" evidence="10">
    <location>
        <begin position="216"/>
        <end position="291"/>
    </location>
</feature>
<evidence type="ECO:0000256" key="9">
    <source>
        <dbReference type="SAM" id="MobiDB-lite"/>
    </source>
</evidence>
<dbReference type="InterPro" id="IPR018967">
    <property type="entry name" value="FeS-contain_CDGSH-typ"/>
</dbReference>
<keyword evidence="4 8" id="KW-0408">Iron</keyword>
<evidence type="ECO:0000256" key="2">
    <source>
        <dbReference type="ARBA" id="ARBA00022714"/>
    </source>
</evidence>
<comment type="similarity">
    <text evidence="7 8">Belongs to the cytochrome b5 family.</text>
</comment>
<dbReference type="InterPro" id="IPR001199">
    <property type="entry name" value="Cyt_B5-like_heme/steroid-bd"/>
</dbReference>
<evidence type="ECO:0000259" key="10">
    <source>
        <dbReference type="PROSITE" id="PS50255"/>
    </source>
</evidence>
<dbReference type="EMBL" id="LODT01000037">
    <property type="protein sequence ID" value="KYQ90085.1"/>
    <property type="molecule type" value="Genomic_DNA"/>
</dbReference>
<evidence type="ECO:0000256" key="3">
    <source>
        <dbReference type="ARBA" id="ARBA00022723"/>
    </source>
</evidence>
<dbReference type="Gene3D" id="3.40.5.90">
    <property type="entry name" value="CDGSH iron-sulfur domain, mitoNEET-type"/>
    <property type="match status" value="1"/>
</dbReference>
<dbReference type="SMART" id="SM00704">
    <property type="entry name" value="ZnF_CDGSH"/>
    <property type="match status" value="1"/>
</dbReference>
<comment type="caution">
    <text evidence="11">The sequence shown here is derived from an EMBL/GenBank/DDBJ whole genome shotgun (WGS) entry which is preliminary data.</text>
</comment>
<name>A0A151Z824_TIELA</name>
<keyword evidence="5" id="KW-0411">Iron-sulfur</keyword>
<keyword evidence="1 8" id="KW-0349">Heme</keyword>
<dbReference type="InterPro" id="IPR036400">
    <property type="entry name" value="Cyt_B5-like_heme/steroid_sf"/>
</dbReference>
<proteinExistence type="inferred from homology"/>
<dbReference type="InParanoid" id="A0A151Z824"/>
<dbReference type="InterPro" id="IPR018506">
    <property type="entry name" value="Cyt_B5_heme-BS"/>
</dbReference>
<evidence type="ECO:0000313" key="11">
    <source>
        <dbReference type="EMBL" id="KYQ90085.1"/>
    </source>
</evidence>
<keyword evidence="12" id="KW-1185">Reference proteome</keyword>
<dbReference type="Pfam" id="PF00173">
    <property type="entry name" value="Cyt-b5"/>
    <property type="match status" value="1"/>
</dbReference>
<dbReference type="OrthoDB" id="260519at2759"/>
<dbReference type="GO" id="GO:0005737">
    <property type="term" value="C:cytoplasm"/>
    <property type="evidence" value="ECO:0007669"/>
    <property type="project" value="UniProtKB-ARBA"/>
</dbReference>
<dbReference type="PANTHER" id="PTHR19359">
    <property type="entry name" value="CYTOCHROME B5"/>
    <property type="match status" value="1"/>
</dbReference>
<dbReference type="Gene3D" id="3.10.120.10">
    <property type="entry name" value="Cytochrome b5-like heme/steroid binding domain"/>
    <property type="match status" value="1"/>
</dbReference>
<dbReference type="STRING" id="361077.A0A151Z824"/>
<dbReference type="GO" id="GO:0020037">
    <property type="term" value="F:heme binding"/>
    <property type="evidence" value="ECO:0007669"/>
    <property type="project" value="UniProtKB-UniRule"/>
</dbReference>
<dbReference type="InterPro" id="IPR042216">
    <property type="entry name" value="MitoNEET_CISD"/>
</dbReference>
<dbReference type="PROSITE" id="PS50255">
    <property type="entry name" value="CYTOCHROME_B5_2"/>
    <property type="match status" value="1"/>
</dbReference>
<keyword evidence="3 8" id="KW-0479">Metal-binding</keyword>
<evidence type="ECO:0000313" key="12">
    <source>
        <dbReference type="Proteomes" id="UP000076078"/>
    </source>
</evidence>
<evidence type="ECO:0000256" key="5">
    <source>
        <dbReference type="ARBA" id="ARBA00023014"/>
    </source>
</evidence>
<organism evidence="11 12">
    <name type="scientific">Tieghemostelium lacteum</name>
    <name type="common">Slime mold</name>
    <name type="synonym">Dictyostelium lacteum</name>
    <dbReference type="NCBI Taxonomy" id="361077"/>
    <lineage>
        <taxon>Eukaryota</taxon>
        <taxon>Amoebozoa</taxon>
        <taxon>Evosea</taxon>
        <taxon>Eumycetozoa</taxon>
        <taxon>Dictyostelia</taxon>
        <taxon>Dictyosteliales</taxon>
        <taxon>Raperosteliaceae</taxon>
        <taxon>Tieghemostelium</taxon>
    </lineage>
</organism>
<dbReference type="SMART" id="SM01117">
    <property type="entry name" value="Cyt-b5"/>
    <property type="match status" value="1"/>
</dbReference>
<comment type="cofactor">
    <cofactor evidence="6">
        <name>[2Fe-2S] cluster</name>
        <dbReference type="ChEBI" id="CHEBI:190135"/>
    </cofactor>
</comment>
<sequence>MIESNSYIQNNSSNSNNINNSDNLKCNNCCCGKNNSDDIEEIGNNKNKREISNSSSNNERKIIIEQTVQVNKPLSQSLNSISNSLYQLSKSVDDNKALEGGGSNCQRMCTCQQSKNYPYCDSTHEQFNLETKSNLSPLYIKIDNNPINKSTEKINTNINQNRLKPASKIMNKPNTIRSSQSENTKDTNNTIEPKQQQQQLQIKYKPTSIKEIQNQNNYFRLEEIAQHNTVDSCWMIIYNKVYDITSYIPSHPGGKNALLRFAGKDGTENVQFHSNRMLELLNNNYFIGHLAKDQQTVAQSRCIIC</sequence>
<dbReference type="OMA" id="DSCWMII"/>
<dbReference type="FunCoup" id="A0A151Z824">
    <property type="interactions" value="27"/>
</dbReference>
<dbReference type="SUPFAM" id="SSF55856">
    <property type="entry name" value="Cytochrome b5-like heme/steroid binding domain"/>
    <property type="match status" value="1"/>
</dbReference>
<keyword evidence="2" id="KW-0001">2Fe-2S</keyword>
<dbReference type="InterPro" id="IPR050668">
    <property type="entry name" value="Cytochrome_b5"/>
</dbReference>
<evidence type="ECO:0000256" key="6">
    <source>
        <dbReference type="ARBA" id="ARBA00034078"/>
    </source>
</evidence>
<dbReference type="AlphaFoldDB" id="A0A151Z824"/>
<evidence type="ECO:0000256" key="8">
    <source>
        <dbReference type="RuleBase" id="RU362121"/>
    </source>
</evidence>
<dbReference type="GO" id="GO:0051537">
    <property type="term" value="F:2 iron, 2 sulfur cluster binding"/>
    <property type="evidence" value="ECO:0007669"/>
    <property type="project" value="UniProtKB-KW"/>
</dbReference>
<gene>
    <name evidence="11" type="ORF">DLAC_08669</name>
</gene>
<dbReference type="PRINTS" id="PR00363">
    <property type="entry name" value="CYTOCHROMEB5"/>
</dbReference>
<evidence type="ECO:0000256" key="7">
    <source>
        <dbReference type="ARBA" id="ARBA00038168"/>
    </source>
</evidence>
<dbReference type="PANTHER" id="PTHR19359:SF155">
    <property type="entry name" value="CYTOCHROME B5 HEME-BINDING DOMAIN-CONTAINING PROTEIN"/>
    <property type="match status" value="1"/>
</dbReference>
<evidence type="ECO:0000256" key="4">
    <source>
        <dbReference type="ARBA" id="ARBA00023004"/>
    </source>
</evidence>
<accession>A0A151Z824</accession>
<protein>
    <recommendedName>
        <fullName evidence="10">Cytochrome b5 heme-binding domain-containing protein</fullName>
    </recommendedName>
</protein>
<dbReference type="PROSITE" id="PS00191">
    <property type="entry name" value="CYTOCHROME_B5_1"/>
    <property type="match status" value="1"/>
</dbReference>
<dbReference type="Proteomes" id="UP000076078">
    <property type="component" value="Unassembled WGS sequence"/>
</dbReference>
<dbReference type="GO" id="GO:0046872">
    <property type="term" value="F:metal ion binding"/>
    <property type="evidence" value="ECO:0007669"/>
    <property type="project" value="UniProtKB-UniRule"/>
</dbReference>
<feature type="compositionally biased region" description="Polar residues" evidence="9">
    <location>
        <begin position="172"/>
        <end position="194"/>
    </location>
</feature>
<evidence type="ECO:0000256" key="1">
    <source>
        <dbReference type="ARBA" id="ARBA00022617"/>
    </source>
</evidence>
<reference evidence="11 12" key="1">
    <citation type="submission" date="2015-12" db="EMBL/GenBank/DDBJ databases">
        <title>Dictyostelia acquired genes for synthesis and detection of signals that induce cell-type specialization by lateral gene transfer from prokaryotes.</title>
        <authorList>
            <person name="Gloeckner G."/>
            <person name="Schaap P."/>
        </authorList>
    </citation>
    <scope>NUCLEOTIDE SEQUENCE [LARGE SCALE GENOMIC DNA]</scope>
    <source>
        <strain evidence="11 12">TK</strain>
    </source>
</reference>
<feature type="region of interest" description="Disordered" evidence="9">
    <location>
        <begin position="172"/>
        <end position="199"/>
    </location>
</feature>
<dbReference type="GO" id="GO:0016020">
    <property type="term" value="C:membrane"/>
    <property type="evidence" value="ECO:0007669"/>
    <property type="project" value="TreeGrafter"/>
</dbReference>